<proteinExistence type="predicted"/>
<name>A0ABQ5D4D8_9ASTR</name>
<accession>A0ABQ5D4D8</accession>
<keyword evidence="2" id="KW-1185">Reference proteome</keyword>
<evidence type="ECO:0000313" key="1">
    <source>
        <dbReference type="EMBL" id="GJT31674.1"/>
    </source>
</evidence>
<reference evidence="1" key="2">
    <citation type="submission" date="2022-01" db="EMBL/GenBank/DDBJ databases">
        <authorList>
            <person name="Yamashiro T."/>
            <person name="Shiraishi A."/>
            <person name="Satake H."/>
            <person name="Nakayama K."/>
        </authorList>
    </citation>
    <scope>NUCLEOTIDE SEQUENCE</scope>
</reference>
<dbReference type="Proteomes" id="UP001151760">
    <property type="component" value="Unassembled WGS sequence"/>
</dbReference>
<protein>
    <submittedName>
        <fullName evidence="1">Uncharacterized protein</fullName>
    </submittedName>
</protein>
<evidence type="ECO:0000313" key="2">
    <source>
        <dbReference type="Proteomes" id="UP001151760"/>
    </source>
</evidence>
<dbReference type="EMBL" id="BQNB010014725">
    <property type="protein sequence ID" value="GJT31674.1"/>
    <property type="molecule type" value="Genomic_DNA"/>
</dbReference>
<gene>
    <name evidence="1" type="ORF">Tco_0922093</name>
</gene>
<sequence length="209" mass="24400">MSREDFCLIMGFRFGKVNLDPHVEDHSEFRMRVFPNIENLKGEHLLELVNKDVKFTNLDDEGVDYNVAVSRRTFHLEKLASNPKYEANYVLYGFVFPLKIWSLETFSNSILWWRKDENVIPRGVACSNRSSLDYFKKVTHSIPVLRSATQGSSKGKSFHTRVWTKVRHEVHVRTEVSRIHSKEDVHVPAVEKKDIQEIDELLKTLKGQK</sequence>
<comment type="caution">
    <text evidence="1">The sequence shown here is derived from an EMBL/GenBank/DDBJ whole genome shotgun (WGS) entry which is preliminary data.</text>
</comment>
<organism evidence="1 2">
    <name type="scientific">Tanacetum coccineum</name>
    <dbReference type="NCBI Taxonomy" id="301880"/>
    <lineage>
        <taxon>Eukaryota</taxon>
        <taxon>Viridiplantae</taxon>
        <taxon>Streptophyta</taxon>
        <taxon>Embryophyta</taxon>
        <taxon>Tracheophyta</taxon>
        <taxon>Spermatophyta</taxon>
        <taxon>Magnoliopsida</taxon>
        <taxon>eudicotyledons</taxon>
        <taxon>Gunneridae</taxon>
        <taxon>Pentapetalae</taxon>
        <taxon>asterids</taxon>
        <taxon>campanulids</taxon>
        <taxon>Asterales</taxon>
        <taxon>Asteraceae</taxon>
        <taxon>Asteroideae</taxon>
        <taxon>Anthemideae</taxon>
        <taxon>Anthemidinae</taxon>
        <taxon>Tanacetum</taxon>
    </lineage>
</organism>
<reference evidence="1" key="1">
    <citation type="journal article" date="2022" name="Int. J. Mol. Sci.">
        <title>Draft Genome of Tanacetum Coccineum: Genomic Comparison of Closely Related Tanacetum-Family Plants.</title>
        <authorList>
            <person name="Yamashiro T."/>
            <person name="Shiraishi A."/>
            <person name="Nakayama K."/>
            <person name="Satake H."/>
        </authorList>
    </citation>
    <scope>NUCLEOTIDE SEQUENCE</scope>
</reference>